<evidence type="ECO:0000256" key="2">
    <source>
        <dbReference type="ARBA" id="ARBA00023134"/>
    </source>
</evidence>
<protein>
    <submittedName>
        <fullName evidence="3">Small GTP-binding protein</fullName>
    </submittedName>
</protein>
<dbReference type="SMART" id="SM00173">
    <property type="entry name" value="RAS"/>
    <property type="match status" value="1"/>
</dbReference>
<gene>
    <name evidence="3" type="ORF">Q361_101244</name>
</gene>
<dbReference type="Pfam" id="PF00071">
    <property type="entry name" value="Ras"/>
    <property type="match status" value="1"/>
</dbReference>
<organism evidence="3 4">
    <name type="scientific">Flavobacterium croceum DSM 17960</name>
    <dbReference type="NCBI Taxonomy" id="1121886"/>
    <lineage>
        <taxon>Bacteria</taxon>
        <taxon>Pseudomonadati</taxon>
        <taxon>Bacteroidota</taxon>
        <taxon>Flavobacteriia</taxon>
        <taxon>Flavobacteriales</taxon>
        <taxon>Flavobacteriaceae</taxon>
        <taxon>Flavobacterium</taxon>
    </lineage>
</organism>
<keyword evidence="1" id="KW-0547">Nucleotide-binding</keyword>
<dbReference type="SMART" id="SM00175">
    <property type="entry name" value="RAB"/>
    <property type="match status" value="1"/>
</dbReference>
<name>A0A2S4NBS5_9FLAO</name>
<dbReference type="InterPro" id="IPR027417">
    <property type="entry name" value="P-loop_NTPase"/>
</dbReference>
<dbReference type="InterPro" id="IPR050227">
    <property type="entry name" value="Rab"/>
</dbReference>
<dbReference type="NCBIfam" id="TIGR00231">
    <property type="entry name" value="small_GTP"/>
    <property type="match status" value="1"/>
</dbReference>
<dbReference type="EMBL" id="PQNY01000001">
    <property type="protein sequence ID" value="POS03137.1"/>
    <property type="molecule type" value="Genomic_DNA"/>
</dbReference>
<dbReference type="PROSITE" id="PS51419">
    <property type="entry name" value="RAB"/>
    <property type="match status" value="1"/>
</dbReference>
<evidence type="ECO:0000313" key="3">
    <source>
        <dbReference type="EMBL" id="POS03137.1"/>
    </source>
</evidence>
<dbReference type="FunFam" id="3.40.50.300:FF:001447">
    <property type="entry name" value="Ras-related protein Rab-1B"/>
    <property type="match status" value="1"/>
</dbReference>
<comment type="caution">
    <text evidence="3">The sequence shown here is derived from an EMBL/GenBank/DDBJ whole genome shotgun (WGS) entry which is preliminary data.</text>
</comment>
<proteinExistence type="predicted"/>
<dbReference type="SMART" id="SM00174">
    <property type="entry name" value="RHO"/>
    <property type="match status" value="1"/>
</dbReference>
<dbReference type="GO" id="GO:0003924">
    <property type="term" value="F:GTPase activity"/>
    <property type="evidence" value="ECO:0007669"/>
    <property type="project" value="InterPro"/>
</dbReference>
<dbReference type="PANTHER" id="PTHR47977">
    <property type="entry name" value="RAS-RELATED PROTEIN RAB"/>
    <property type="match status" value="1"/>
</dbReference>
<dbReference type="PRINTS" id="PR00449">
    <property type="entry name" value="RASTRNSFRMNG"/>
</dbReference>
<keyword evidence="2" id="KW-0342">GTP-binding</keyword>
<sequence length="164" mass="18693">MNNSKKIVLIGHFGVGKSSLVRRYVQNTFTDNYMVTIGVHIVKKEIQLNQKSITLIIWDIEGKDDIKKVRASYLIGTSGFIYVVDPTRPQTYEHITSEINFITTQYPKAKYLTVANKSDLIEPEEIKRLFDSLQIKIDYFASAKSGDEVSSVFENLAQQLLDNV</sequence>
<dbReference type="Proteomes" id="UP000237056">
    <property type="component" value="Unassembled WGS sequence"/>
</dbReference>
<dbReference type="InterPro" id="IPR001806">
    <property type="entry name" value="Small_GTPase"/>
</dbReference>
<evidence type="ECO:0000313" key="4">
    <source>
        <dbReference type="Proteomes" id="UP000237056"/>
    </source>
</evidence>
<dbReference type="GO" id="GO:0005525">
    <property type="term" value="F:GTP binding"/>
    <property type="evidence" value="ECO:0007669"/>
    <property type="project" value="UniProtKB-KW"/>
</dbReference>
<dbReference type="SUPFAM" id="SSF52540">
    <property type="entry name" value="P-loop containing nucleoside triphosphate hydrolases"/>
    <property type="match status" value="1"/>
</dbReference>
<dbReference type="AlphaFoldDB" id="A0A2S4NBS5"/>
<evidence type="ECO:0000256" key="1">
    <source>
        <dbReference type="ARBA" id="ARBA00022741"/>
    </source>
</evidence>
<dbReference type="CDD" id="cd00154">
    <property type="entry name" value="Rab"/>
    <property type="match status" value="1"/>
</dbReference>
<reference evidence="3 4" key="1">
    <citation type="submission" date="2018-01" db="EMBL/GenBank/DDBJ databases">
        <title>Genomic Encyclopedia of Type Strains, Phase I: the one thousand microbial genomes (KMG-I) project.</title>
        <authorList>
            <person name="Goeker M."/>
        </authorList>
    </citation>
    <scope>NUCLEOTIDE SEQUENCE [LARGE SCALE GENOMIC DNA]</scope>
    <source>
        <strain evidence="3 4">DSM 17960</strain>
    </source>
</reference>
<dbReference type="InterPro" id="IPR005225">
    <property type="entry name" value="Small_GTP-bd"/>
</dbReference>
<dbReference type="OrthoDB" id="7957980at2"/>
<dbReference type="Gene3D" id="3.40.50.300">
    <property type="entry name" value="P-loop containing nucleotide triphosphate hydrolases"/>
    <property type="match status" value="1"/>
</dbReference>
<accession>A0A2S4NBS5</accession>
<keyword evidence="4" id="KW-1185">Reference proteome</keyword>
<dbReference type="RefSeq" id="WP_103724878.1">
    <property type="nucleotide sequence ID" value="NZ_PQNY01000001.1"/>
</dbReference>